<dbReference type="Gene3D" id="3.40.50.800">
    <property type="entry name" value="Anticodon-binding domain"/>
    <property type="match status" value="1"/>
</dbReference>
<evidence type="ECO:0000256" key="3">
    <source>
        <dbReference type="ARBA" id="ARBA00022490"/>
    </source>
</evidence>
<dbReference type="Pfam" id="PF03129">
    <property type="entry name" value="HGTP_anticodon"/>
    <property type="match status" value="1"/>
</dbReference>
<gene>
    <name evidence="10" type="primary">proS</name>
    <name evidence="12" type="ORF">CKF59_06920</name>
</gene>
<dbReference type="SUPFAM" id="SSF55681">
    <property type="entry name" value="Class II aaRS and biotin synthetases"/>
    <property type="match status" value="1"/>
</dbReference>
<dbReference type="GO" id="GO:0006433">
    <property type="term" value="P:prolyl-tRNA aminoacylation"/>
    <property type="evidence" value="ECO:0007669"/>
    <property type="project" value="UniProtKB-UniRule"/>
</dbReference>
<dbReference type="InterPro" id="IPR002314">
    <property type="entry name" value="aa-tRNA-synt_IIb"/>
</dbReference>
<comment type="catalytic activity">
    <reaction evidence="9 10">
        <text>tRNA(Pro) + L-proline + ATP = L-prolyl-tRNA(Pro) + AMP + diphosphate</text>
        <dbReference type="Rhea" id="RHEA:14305"/>
        <dbReference type="Rhea" id="RHEA-COMP:9700"/>
        <dbReference type="Rhea" id="RHEA-COMP:9702"/>
        <dbReference type="ChEBI" id="CHEBI:30616"/>
        <dbReference type="ChEBI" id="CHEBI:33019"/>
        <dbReference type="ChEBI" id="CHEBI:60039"/>
        <dbReference type="ChEBI" id="CHEBI:78442"/>
        <dbReference type="ChEBI" id="CHEBI:78532"/>
        <dbReference type="ChEBI" id="CHEBI:456215"/>
        <dbReference type="EC" id="6.1.1.15"/>
    </reaction>
</comment>
<dbReference type="Pfam" id="PF00587">
    <property type="entry name" value="tRNA-synt_2b"/>
    <property type="match status" value="1"/>
</dbReference>
<organism evidence="12 13">
    <name type="scientific">Psittacicella gerlachiana</name>
    <dbReference type="NCBI Taxonomy" id="2028574"/>
    <lineage>
        <taxon>Bacteria</taxon>
        <taxon>Pseudomonadati</taxon>
        <taxon>Pseudomonadota</taxon>
        <taxon>Gammaproteobacteria</taxon>
        <taxon>Pasteurellales</taxon>
        <taxon>Psittacicellaceae</taxon>
        <taxon>Psittacicella</taxon>
    </lineage>
</organism>
<evidence type="ECO:0000256" key="4">
    <source>
        <dbReference type="ARBA" id="ARBA00022598"/>
    </source>
</evidence>
<dbReference type="CDD" id="cd04334">
    <property type="entry name" value="ProRS-INS"/>
    <property type="match status" value="1"/>
</dbReference>
<dbReference type="InterPro" id="IPR023717">
    <property type="entry name" value="Pro-tRNA-Synthase_IIa_type1"/>
</dbReference>
<dbReference type="PANTHER" id="PTHR42753:SF2">
    <property type="entry name" value="PROLINE--TRNA LIGASE"/>
    <property type="match status" value="1"/>
</dbReference>
<dbReference type="EC" id="6.1.1.15" evidence="10"/>
<dbReference type="InterPro" id="IPR004500">
    <property type="entry name" value="Pro-tRNA-synth_IIa_bac-type"/>
</dbReference>
<evidence type="ECO:0000259" key="11">
    <source>
        <dbReference type="PROSITE" id="PS50862"/>
    </source>
</evidence>
<dbReference type="PROSITE" id="PS50862">
    <property type="entry name" value="AA_TRNA_LIGASE_II"/>
    <property type="match status" value="1"/>
</dbReference>
<comment type="domain">
    <text evidence="10">Consists of three domains: the N-terminal catalytic domain, the editing domain and the C-terminal anticodon-binding domain.</text>
</comment>
<dbReference type="Pfam" id="PF04073">
    <property type="entry name" value="tRNA_edit"/>
    <property type="match status" value="1"/>
</dbReference>
<keyword evidence="13" id="KW-1185">Reference proteome</keyword>
<proteinExistence type="inferred from homology"/>
<protein>
    <recommendedName>
        <fullName evidence="10">Proline--tRNA ligase</fullName>
        <ecNumber evidence="10">6.1.1.15</ecNumber>
    </recommendedName>
    <alternativeName>
        <fullName evidence="10">Prolyl-tRNA synthetase</fullName>
        <shortName evidence="10">ProRS</shortName>
    </alternativeName>
</protein>
<dbReference type="InterPro" id="IPR033730">
    <property type="entry name" value="ProRS_core_prok"/>
</dbReference>
<dbReference type="InterPro" id="IPR050062">
    <property type="entry name" value="Pro-tRNA_synthetase"/>
</dbReference>
<dbReference type="AlphaFoldDB" id="A0A3A1Y5G2"/>
<dbReference type="FunFam" id="3.30.930.10:FF:000066">
    <property type="entry name" value="Proline--tRNA ligase"/>
    <property type="match status" value="1"/>
</dbReference>
<dbReference type="Gene3D" id="3.30.930.10">
    <property type="entry name" value="Bira Bifunctional Protein, Domain 2"/>
    <property type="match status" value="2"/>
</dbReference>
<dbReference type="NCBIfam" id="NF006625">
    <property type="entry name" value="PRK09194.1"/>
    <property type="match status" value="1"/>
</dbReference>
<evidence type="ECO:0000256" key="5">
    <source>
        <dbReference type="ARBA" id="ARBA00022741"/>
    </source>
</evidence>
<comment type="function">
    <text evidence="10">Catalyzes the attachment of proline to tRNA(Pro) in a two-step reaction: proline is first activated by ATP to form Pro-AMP and then transferred to the acceptor end of tRNA(Pro). As ProRS can inadvertently accommodate and process non-cognate amino acids such as alanine and cysteine, to avoid such errors it has two additional distinct editing activities against alanine. One activity is designated as 'pretransfer' editing and involves the tRNA(Pro)-independent hydrolysis of activated Ala-AMP. The other activity is designated 'posttransfer' editing and involves deacylation of mischarged Ala-tRNA(Pro). The misacylated Cys-tRNA(Pro) is not edited by ProRS.</text>
</comment>
<dbReference type="CDD" id="cd00779">
    <property type="entry name" value="ProRS_core_prok"/>
    <property type="match status" value="1"/>
</dbReference>
<dbReference type="Proteomes" id="UP000265964">
    <property type="component" value="Unassembled WGS sequence"/>
</dbReference>
<dbReference type="GO" id="GO:0005524">
    <property type="term" value="F:ATP binding"/>
    <property type="evidence" value="ECO:0007669"/>
    <property type="project" value="UniProtKB-UniRule"/>
</dbReference>
<dbReference type="InterPro" id="IPR002316">
    <property type="entry name" value="Pro-tRNA-ligase_IIa"/>
</dbReference>
<comment type="caution">
    <text evidence="12">The sequence shown here is derived from an EMBL/GenBank/DDBJ whole genome shotgun (WGS) entry which is preliminary data.</text>
</comment>
<dbReference type="InterPro" id="IPR045864">
    <property type="entry name" value="aa-tRNA-synth_II/BPL/LPL"/>
</dbReference>
<evidence type="ECO:0000313" key="13">
    <source>
        <dbReference type="Proteomes" id="UP000265964"/>
    </source>
</evidence>
<dbReference type="InterPro" id="IPR006195">
    <property type="entry name" value="aa-tRNA-synth_II"/>
</dbReference>
<keyword evidence="6 10" id="KW-0067">ATP-binding</keyword>
<dbReference type="NCBIfam" id="TIGR00409">
    <property type="entry name" value="proS_fam_II"/>
    <property type="match status" value="1"/>
</dbReference>
<dbReference type="GO" id="GO:0004827">
    <property type="term" value="F:proline-tRNA ligase activity"/>
    <property type="evidence" value="ECO:0007669"/>
    <property type="project" value="UniProtKB-UniRule"/>
</dbReference>
<evidence type="ECO:0000256" key="7">
    <source>
        <dbReference type="ARBA" id="ARBA00022917"/>
    </source>
</evidence>
<dbReference type="InterPro" id="IPR007214">
    <property type="entry name" value="YbaK/aa-tRNA-synth-assoc-dom"/>
</dbReference>
<evidence type="ECO:0000256" key="9">
    <source>
        <dbReference type="ARBA" id="ARBA00047671"/>
    </source>
</evidence>
<keyword evidence="8 10" id="KW-0030">Aminoacyl-tRNA synthetase</keyword>
<dbReference type="HAMAP" id="MF_01569">
    <property type="entry name" value="Pro_tRNA_synth_type1"/>
    <property type="match status" value="1"/>
</dbReference>
<keyword evidence="7 10" id="KW-0648">Protein biosynthesis</keyword>
<keyword evidence="3 10" id="KW-0963">Cytoplasm</keyword>
<dbReference type="InterPro" id="IPR004154">
    <property type="entry name" value="Anticodon-bd"/>
</dbReference>
<evidence type="ECO:0000256" key="1">
    <source>
        <dbReference type="ARBA" id="ARBA00004496"/>
    </source>
</evidence>
<evidence type="ECO:0000313" key="12">
    <source>
        <dbReference type="EMBL" id="RIY32506.1"/>
    </source>
</evidence>
<evidence type="ECO:0000256" key="6">
    <source>
        <dbReference type="ARBA" id="ARBA00022840"/>
    </source>
</evidence>
<dbReference type="InterPro" id="IPR036754">
    <property type="entry name" value="YbaK/aa-tRNA-synt-asso_dom_sf"/>
</dbReference>
<dbReference type="OrthoDB" id="9809052at2"/>
<dbReference type="GO" id="GO:0005829">
    <property type="term" value="C:cytosol"/>
    <property type="evidence" value="ECO:0007669"/>
    <property type="project" value="TreeGrafter"/>
</dbReference>
<dbReference type="SUPFAM" id="SSF52954">
    <property type="entry name" value="Class II aaRS ABD-related"/>
    <property type="match status" value="1"/>
</dbReference>
<dbReference type="InterPro" id="IPR036621">
    <property type="entry name" value="Anticodon-bd_dom_sf"/>
</dbReference>
<dbReference type="SUPFAM" id="SSF55826">
    <property type="entry name" value="YbaK/ProRS associated domain"/>
    <property type="match status" value="1"/>
</dbReference>
<comment type="similarity">
    <text evidence="10">Belongs to the class-II aminoacyl-tRNA synthetase family. ProS type 1 subfamily.</text>
</comment>
<dbReference type="InterPro" id="IPR044140">
    <property type="entry name" value="ProRS_anticodon_short"/>
</dbReference>
<dbReference type="GO" id="GO:0002161">
    <property type="term" value="F:aminoacyl-tRNA deacylase activity"/>
    <property type="evidence" value="ECO:0007669"/>
    <property type="project" value="InterPro"/>
</dbReference>
<evidence type="ECO:0000256" key="2">
    <source>
        <dbReference type="ARBA" id="ARBA00011738"/>
    </source>
</evidence>
<keyword evidence="5 10" id="KW-0547">Nucleotide-binding</keyword>
<comment type="subunit">
    <text evidence="2 10">Homodimer.</text>
</comment>
<dbReference type="PANTHER" id="PTHR42753">
    <property type="entry name" value="MITOCHONDRIAL RIBOSOME PROTEIN L39/PROLYL-TRNA LIGASE FAMILY MEMBER"/>
    <property type="match status" value="1"/>
</dbReference>
<comment type="subcellular location">
    <subcellularLocation>
        <location evidence="1 10">Cytoplasm</location>
    </subcellularLocation>
</comment>
<feature type="domain" description="Aminoacyl-transfer RNA synthetases class-II family profile" evidence="11">
    <location>
        <begin position="38"/>
        <end position="473"/>
    </location>
</feature>
<dbReference type="RefSeq" id="WP_119535213.1">
    <property type="nucleotide sequence ID" value="NZ_NRJF01000228.1"/>
</dbReference>
<sequence length="575" mass="63933">MRISNYFLATLKEAPAEAVIDSHKLMIRAGMVRKLASGVYTWLPTGKRILKKVEEIVRREMDAAGALEGLATMVTPAELWIESDRYDSYGDNLLKFKDRKEANFVLGPTHEEVFTYTVKQEVSSYRQLPLNLYQIQTKFRDETRPRFGILRTREFIMKDAYSFHMNWESLEQTYKDMEQAYNNVFNACGLSFRAVEADNGSMGGKGSKEFQVLAPAGEDVIAYCESSDYAANIEKAPALPSTTRQAPTKELEKVHTPGVTTIESLVEFGKGSFEAKQTVKLVVVKGATEQAPLVALALRGDHTLNEVKAEHHPLIASPLTMGNPGEIEEVFGAKPGSLGVVNCPIPLIVDDTALTVSDFVTGANETDYHLFGVNWDRDVTEYQSYDLRNVEAGDPSPDGKGVLSLTRGCECGHIFMLGDKYSKALNFTVTDENGENIHPIMGCYGIGVTRVVAAAIEQNHDQWGCTLPDALAPFLVGLVPVNYHKSEVVREFADQFYAELPVKQEVYFDDRGERLGVALADIDLIGVPYQFIIGEKNLNNGQVEFKDRRSGEKQLLTIEQAKVKAKELLLNYVSK</sequence>
<dbReference type="CDD" id="cd00861">
    <property type="entry name" value="ProRS_anticodon_short"/>
    <property type="match status" value="1"/>
</dbReference>
<dbReference type="PRINTS" id="PR01046">
    <property type="entry name" value="TRNASYNTHPRO"/>
</dbReference>
<name>A0A3A1Y5G2_9GAMM</name>
<evidence type="ECO:0000256" key="10">
    <source>
        <dbReference type="HAMAP-Rule" id="MF_01569"/>
    </source>
</evidence>
<reference evidence="12 13" key="1">
    <citation type="submission" date="2017-08" db="EMBL/GenBank/DDBJ databases">
        <title>Reclassification of Bisgaard taxon 37 and 44.</title>
        <authorList>
            <person name="Christensen H."/>
        </authorList>
    </citation>
    <scope>NUCLEOTIDE SEQUENCE [LARGE SCALE GENOMIC DNA]</scope>
    <source>
        <strain evidence="12 13">EEAB3T1</strain>
    </source>
</reference>
<evidence type="ECO:0000256" key="8">
    <source>
        <dbReference type="ARBA" id="ARBA00023146"/>
    </source>
</evidence>
<keyword evidence="4 10" id="KW-0436">Ligase</keyword>
<dbReference type="EMBL" id="NRJF01000228">
    <property type="protein sequence ID" value="RIY32506.1"/>
    <property type="molecule type" value="Genomic_DNA"/>
</dbReference>
<accession>A0A3A1Y5G2</accession>